<dbReference type="OrthoDB" id="188749at2759"/>
<dbReference type="PANTHER" id="PTHR35982:SF1">
    <property type="entry name" value="SPIROCYCLASE, AVEC FAMILY"/>
    <property type="match status" value="1"/>
</dbReference>
<evidence type="ECO:0000256" key="1">
    <source>
        <dbReference type="SAM" id="Phobius"/>
    </source>
</evidence>
<protein>
    <recommendedName>
        <fullName evidence="2">DUF7802 domain-containing protein</fullName>
    </recommendedName>
</protein>
<feature type="transmembrane region" description="Helical" evidence="1">
    <location>
        <begin position="228"/>
        <end position="247"/>
    </location>
</feature>
<reference evidence="3 4" key="1">
    <citation type="journal article" date="2013" name="Nature">
        <title>Insights into bilaterian evolution from three spiralian genomes.</title>
        <authorList>
            <person name="Simakov O."/>
            <person name="Marletaz F."/>
            <person name="Cho S.J."/>
            <person name="Edsinger-Gonzales E."/>
            <person name="Havlak P."/>
            <person name="Hellsten U."/>
            <person name="Kuo D.H."/>
            <person name="Larsson T."/>
            <person name="Lv J."/>
            <person name="Arendt D."/>
            <person name="Savage R."/>
            <person name="Osoegawa K."/>
            <person name="de Jong P."/>
            <person name="Grimwood J."/>
            <person name="Chapman J.A."/>
            <person name="Shapiro H."/>
            <person name="Aerts A."/>
            <person name="Otillar R.P."/>
            <person name="Terry A.Y."/>
            <person name="Boore J.L."/>
            <person name="Grigoriev I.V."/>
            <person name="Lindberg D.R."/>
            <person name="Seaver E.C."/>
            <person name="Weisblat D.A."/>
            <person name="Putnam N.H."/>
            <person name="Rokhsar D.S."/>
        </authorList>
    </citation>
    <scope>NUCLEOTIDE SEQUENCE [LARGE SCALE GENOMIC DNA]</scope>
</reference>
<dbReference type="PANTHER" id="PTHR35982">
    <property type="entry name" value="AGAP005361-PA"/>
    <property type="match status" value="1"/>
</dbReference>
<feature type="transmembrane region" description="Helical" evidence="1">
    <location>
        <begin position="362"/>
        <end position="382"/>
    </location>
</feature>
<dbReference type="HOGENOM" id="CLU_039555_0_0_1"/>
<sequence length="400" mass="46083">EWWIKFRHPSDILKNHASILYCEVAFYVLAFLTLVHALRHGGRYKWLWLAALLHGLTVECVSYFLPDIDNFWHAQTMVILLGQRLPLHIILLYPVFIYTTSIAVSLMKLRWWAEPFAVGLAVVLLDVPYDIMGIKLLWWTWHDDDPNIFDRHYQVPWTSYYFHATFASAFAIIFHGVRGLLCSKVGKFQSAGFFSELVCAMITGLFAMPLGVLQFVPIYHPLHDSLKIHTEVCVLLLLVTYAVIVWLSDRVPYLNARNSANPSNIFEITSIVIIHYVFYIYLVVTERPETIKAVGYHQGVGTCQETVNVQTPFGQVLSKRKNLCIGDYKEDVFDFNCMKDKPKNGVEWYTICGTEYPNHIEYIIVVTAFCLLGLAFYFQALFRSGNLAPSKSARTKHHRD</sequence>
<dbReference type="InterPro" id="IPR056704">
    <property type="entry name" value="DUF7802"/>
</dbReference>
<evidence type="ECO:0000313" key="4">
    <source>
        <dbReference type="Proteomes" id="UP000030746"/>
    </source>
</evidence>
<feature type="transmembrane region" description="Helical" evidence="1">
    <location>
        <begin position="116"/>
        <end position="140"/>
    </location>
</feature>
<name>V4A2B2_LOTGI</name>
<feature type="transmembrane region" description="Helical" evidence="1">
    <location>
        <begin position="85"/>
        <end position="104"/>
    </location>
</feature>
<dbReference type="GeneID" id="20232769"/>
<keyword evidence="1" id="KW-0472">Membrane</keyword>
<evidence type="ECO:0000313" key="3">
    <source>
        <dbReference type="EMBL" id="ESO87411.1"/>
    </source>
</evidence>
<dbReference type="KEGG" id="lgi:LOTGIDRAFT_127893"/>
<keyword evidence="4" id="KW-1185">Reference proteome</keyword>
<feature type="domain" description="DUF7802" evidence="2">
    <location>
        <begin position="1"/>
        <end position="380"/>
    </location>
</feature>
<feature type="transmembrane region" description="Helical" evidence="1">
    <location>
        <begin position="268"/>
        <end position="284"/>
    </location>
</feature>
<keyword evidence="1" id="KW-0812">Transmembrane</keyword>
<feature type="non-terminal residue" evidence="3">
    <location>
        <position position="1"/>
    </location>
</feature>
<keyword evidence="1" id="KW-1133">Transmembrane helix</keyword>
<dbReference type="Pfam" id="PF25085">
    <property type="entry name" value="DUF7802"/>
    <property type="match status" value="1"/>
</dbReference>
<organism evidence="3 4">
    <name type="scientific">Lottia gigantea</name>
    <name type="common">Giant owl limpet</name>
    <dbReference type="NCBI Taxonomy" id="225164"/>
    <lineage>
        <taxon>Eukaryota</taxon>
        <taxon>Metazoa</taxon>
        <taxon>Spiralia</taxon>
        <taxon>Lophotrochozoa</taxon>
        <taxon>Mollusca</taxon>
        <taxon>Gastropoda</taxon>
        <taxon>Patellogastropoda</taxon>
        <taxon>Lottioidea</taxon>
        <taxon>Lottiidae</taxon>
        <taxon>Lottia</taxon>
    </lineage>
</organism>
<dbReference type="RefSeq" id="XP_009061879.1">
    <property type="nucleotide sequence ID" value="XM_009063631.1"/>
</dbReference>
<dbReference type="OMA" id="HASFACS"/>
<feature type="transmembrane region" description="Helical" evidence="1">
    <location>
        <begin position="160"/>
        <end position="181"/>
    </location>
</feature>
<evidence type="ECO:0000259" key="2">
    <source>
        <dbReference type="Pfam" id="PF25085"/>
    </source>
</evidence>
<feature type="transmembrane region" description="Helical" evidence="1">
    <location>
        <begin position="18"/>
        <end position="39"/>
    </location>
</feature>
<dbReference type="AlphaFoldDB" id="V4A2B2"/>
<gene>
    <name evidence="3" type="ORF">LOTGIDRAFT_127893</name>
</gene>
<dbReference type="CTD" id="20232769"/>
<feature type="transmembrane region" description="Helical" evidence="1">
    <location>
        <begin position="46"/>
        <end position="65"/>
    </location>
</feature>
<dbReference type="EMBL" id="KB202917">
    <property type="protein sequence ID" value="ESO87411.1"/>
    <property type="molecule type" value="Genomic_DNA"/>
</dbReference>
<feature type="transmembrane region" description="Helical" evidence="1">
    <location>
        <begin position="193"/>
        <end position="216"/>
    </location>
</feature>
<proteinExistence type="predicted"/>
<accession>V4A2B2</accession>
<dbReference type="Proteomes" id="UP000030746">
    <property type="component" value="Unassembled WGS sequence"/>
</dbReference>